<proteinExistence type="predicted"/>
<accession>A0AAU8FZR3</accession>
<reference evidence="1" key="1">
    <citation type="submission" date="2024-06" db="EMBL/GenBank/DDBJ databases">
        <title>Complete genome sequence of the cellulolytic actinobacterium, Cellulosimicrobium ES-005.</title>
        <authorList>
            <person name="Matthews C.T."/>
            <person name="Underwood K.D."/>
            <person name="Ghanchi K.M."/>
            <person name="Fields S.D."/>
            <person name="Gardner S.G."/>
        </authorList>
    </citation>
    <scope>NUCLEOTIDE SEQUENCE</scope>
    <source>
        <strain evidence="1">ES-005</strain>
    </source>
</reference>
<gene>
    <name evidence="1" type="ORF">ABRQ22_14725</name>
</gene>
<dbReference type="EMBL" id="CP159290">
    <property type="protein sequence ID" value="XCH28850.1"/>
    <property type="molecule type" value="Genomic_DNA"/>
</dbReference>
<protein>
    <submittedName>
        <fullName evidence="1">Uncharacterized protein</fullName>
    </submittedName>
</protein>
<dbReference type="RefSeq" id="WP_353707258.1">
    <property type="nucleotide sequence ID" value="NZ_CP159290.1"/>
</dbReference>
<evidence type="ECO:0000313" key="1">
    <source>
        <dbReference type="EMBL" id="XCH28850.1"/>
    </source>
</evidence>
<dbReference type="AlphaFoldDB" id="A0AAU8FZR3"/>
<name>A0AAU8FZR3_9MICO</name>
<organism evidence="1">
    <name type="scientific">Cellulosimicrobium sp. ES-005</name>
    <dbReference type="NCBI Taxonomy" id="3163031"/>
    <lineage>
        <taxon>Bacteria</taxon>
        <taxon>Bacillati</taxon>
        <taxon>Actinomycetota</taxon>
        <taxon>Actinomycetes</taxon>
        <taxon>Micrococcales</taxon>
        <taxon>Promicromonosporaceae</taxon>
        <taxon>Cellulosimicrobium</taxon>
    </lineage>
</organism>
<sequence length="128" mass="13913">MTDTSYETPRGFAGYAQLEDTYGARVRVQESSAASRRAVWIFTEGGAVASGDKPNDGSAHLDEAQARQVRDALTAFLGDDPLEAAALRVEELATDMREGNGWEDEWSSREIRDAVLHAADVVRQGAAR</sequence>